<organism evidence="1 2">
    <name type="scientific">Dendrobium catenatum</name>
    <dbReference type="NCBI Taxonomy" id="906689"/>
    <lineage>
        <taxon>Eukaryota</taxon>
        <taxon>Viridiplantae</taxon>
        <taxon>Streptophyta</taxon>
        <taxon>Embryophyta</taxon>
        <taxon>Tracheophyta</taxon>
        <taxon>Spermatophyta</taxon>
        <taxon>Magnoliopsida</taxon>
        <taxon>Liliopsida</taxon>
        <taxon>Asparagales</taxon>
        <taxon>Orchidaceae</taxon>
        <taxon>Epidendroideae</taxon>
        <taxon>Malaxideae</taxon>
        <taxon>Dendrobiinae</taxon>
        <taxon>Dendrobium</taxon>
    </lineage>
</organism>
<gene>
    <name evidence="1" type="ORF">MA16_Dca014053</name>
</gene>
<reference evidence="1 2" key="1">
    <citation type="journal article" date="2016" name="Sci. Rep.">
        <title>The Dendrobium catenatum Lindl. genome sequence provides insights into polysaccharide synthase, floral development and adaptive evolution.</title>
        <authorList>
            <person name="Zhang G.Q."/>
            <person name="Xu Q."/>
            <person name="Bian C."/>
            <person name="Tsai W.C."/>
            <person name="Yeh C.M."/>
            <person name="Liu K.W."/>
            <person name="Yoshida K."/>
            <person name="Zhang L.S."/>
            <person name="Chang S.B."/>
            <person name="Chen F."/>
            <person name="Shi Y."/>
            <person name="Su Y.Y."/>
            <person name="Zhang Y.Q."/>
            <person name="Chen L.J."/>
            <person name="Yin Y."/>
            <person name="Lin M."/>
            <person name="Huang H."/>
            <person name="Deng H."/>
            <person name="Wang Z.W."/>
            <person name="Zhu S.L."/>
            <person name="Zhao X."/>
            <person name="Deng C."/>
            <person name="Niu S.C."/>
            <person name="Huang J."/>
            <person name="Wang M."/>
            <person name="Liu G.H."/>
            <person name="Yang H.J."/>
            <person name="Xiao X.J."/>
            <person name="Hsiao Y.Y."/>
            <person name="Wu W.L."/>
            <person name="Chen Y.Y."/>
            <person name="Mitsuda N."/>
            <person name="Ohme-Takagi M."/>
            <person name="Luo Y.B."/>
            <person name="Van de Peer Y."/>
            <person name="Liu Z.J."/>
        </authorList>
    </citation>
    <scope>NUCLEOTIDE SEQUENCE [LARGE SCALE GENOMIC DNA]</scope>
    <source>
        <tissue evidence="1">The whole plant</tissue>
    </source>
</reference>
<keyword evidence="2" id="KW-1185">Reference proteome</keyword>
<reference evidence="1 2" key="2">
    <citation type="journal article" date="2017" name="Nature">
        <title>The Apostasia genome and the evolution of orchids.</title>
        <authorList>
            <person name="Zhang G.Q."/>
            <person name="Liu K.W."/>
            <person name="Li Z."/>
            <person name="Lohaus R."/>
            <person name="Hsiao Y.Y."/>
            <person name="Niu S.C."/>
            <person name="Wang J.Y."/>
            <person name="Lin Y.C."/>
            <person name="Xu Q."/>
            <person name="Chen L.J."/>
            <person name="Yoshida K."/>
            <person name="Fujiwara S."/>
            <person name="Wang Z.W."/>
            <person name="Zhang Y.Q."/>
            <person name="Mitsuda N."/>
            <person name="Wang M."/>
            <person name="Liu G.H."/>
            <person name="Pecoraro L."/>
            <person name="Huang H.X."/>
            <person name="Xiao X.J."/>
            <person name="Lin M."/>
            <person name="Wu X.Y."/>
            <person name="Wu W.L."/>
            <person name="Chen Y.Y."/>
            <person name="Chang S.B."/>
            <person name="Sakamoto S."/>
            <person name="Ohme-Takagi M."/>
            <person name="Yagi M."/>
            <person name="Zeng S.J."/>
            <person name="Shen C.Y."/>
            <person name="Yeh C.M."/>
            <person name="Luo Y.B."/>
            <person name="Tsai W.C."/>
            <person name="Van de Peer Y."/>
            <person name="Liu Z.J."/>
        </authorList>
    </citation>
    <scope>NUCLEOTIDE SEQUENCE [LARGE SCALE GENOMIC DNA]</scope>
    <source>
        <tissue evidence="1">The whole plant</tissue>
    </source>
</reference>
<evidence type="ECO:0000313" key="2">
    <source>
        <dbReference type="Proteomes" id="UP000233837"/>
    </source>
</evidence>
<accession>A0A2I0XAA1</accession>
<protein>
    <submittedName>
        <fullName evidence="1">Uncharacterized protein</fullName>
    </submittedName>
</protein>
<evidence type="ECO:0000313" key="1">
    <source>
        <dbReference type="EMBL" id="PKU84857.1"/>
    </source>
</evidence>
<dbReference type="Proteomes" id="UP000233837">
    <property type="component" value="Unassembled WGS sequence"/>
</dbReference>
<proteinExistence type="predicted"/>
<dbReference type="EMBL" id="KZ502024">
    <property type="protein sequence ID" value="PKU84857.1"/>
    <property type="molecule type" value="Genomic_DNA"/>
</dbReference>
<name>A0A2I0XAA1_9ASPA</name>
<dbReference type="AlphaFoldDB" id="A0A2I0XAA1"/>
<sequence>MVPILMEPEDMKPEDIKQEDVQLEGVQPEDVQPEDVEPEYIKPEDIKLEDVKPLDAKPENVKPKDIKHLSAVAIQKEEAQAEAAKVDVYIDVGQPTTITDLTVSPYKVIGSSENADQAGEAEPSADSTGIAKRVRYMADRKRKSVMSPFTTGKRKSHKAGKIGEIVEVNEEDKIKPRLAASKVDYPCWEKITEEMTTFIDKCLEKFNDK</sequence>